<evidence type="ECO:0000256" key="10">
    <source>
        <dbReference type="ARBA" id="ARBA00022605"/>
    </source>
</evidence>
<dbReference type="InterPro" id="IPR036979">
    <property type="entry name" value="CM_dom_sf"/>
</dbReference>
<dbReference type="SUPFAM" id="SSF48600">
    <property type="entry name" value="Chorismate mutase II"/>
    <property type="match status" value="1"/>
</dbReference>
<dbReference type="Gene3D" id="3.40.190.10">
    <property type="entry name" value="Periplasmic binding protein-like II"/>
    <property type="match status" value="2"/>
</dbReference>
<dbReference type="PROSITE" id="PS00858">
    <property type="entry name" value="PREPHENATE_DEHYDR_2"/>
    <property type="match status" value="1"/>
</dbReference>
<evidence type="ECO:0000313" key="23">
    <source>
        <dbReference type="EMBL" id="SHF63290.1"/>
    </source>
</evidence>
<evidence type="ECO:0000256" key="8">
    <source>
        <dbReference type="ARBA" id="ARBA00021872"/>
    </source>
</evidence>
<dbReference type="PROSITE" id="PS51168">
    <property type="entry name" value="CHORISMATE_MUT_2"/>
    <property type="match status" value="1"/>
</dbReference>
<dbReference type="PROSITE" id="PS51671">
    <property type="entry name" value="ACT"/>
    <property type="match status" value="1"/>
</dbReference>
<dbReference type="GO" id="GO:0009094">
    <property type="term" value="P:L-phenylalanine biosynthetic process"/>
    <property type="evidence" value="ECO:0007669"/>
    <property type="project" value="UniProtKB-UniPathway"/>
</dbReference>
<evidence type="ECO:0000256" key="17">
    <source>
        <dbReference type="ARBA" id="ARBA00031520"/>
    </source>
</evidence>
<comment type="catalytic activity">
    <reaction evidence="18">
        <text>prephenate + H(+) = 3-phenylpyruvate + CO2 + H2O</text>
        <dbReference type="Rhea" id="RHEA:21648"/>
        <dbReference type="ChEBI" id="CHEBI:15377"/>
        <dbReference type="ChEBI" id="CHEBI:15378"/>
        <dbReference type="ChEBI" id="CHEBI:16526"/>
        <dbReference type="ChEBI" id="CHEBI:18005"/>
        <dbReference type="ChEBI" id="CHEBI:29934"/>
        <dbReference type="EC" id="4.2.1.51"/>
    </reaction>
</comment>
<dbReference type="EMBL" id="FQVI01000060">
    <property type="protein sequence ID" value="SHF63290.1"/>
    <property type="molecule type" value="Genomic_DNA"/>
</dbReference>
<dbReference type="UniPathway" id="UPA00121">
    <property type="reaction ID" value="UER00345"/>
</dbReference>
<dbReference type="Pfam" id="PF01817">
    <property type="entry name" value="CM_2"/>
    <property type="match status" value="1"/>
</dbReference>
<protein>
    <recommendedName>
        <fullName evidence="7">Bifunctional chorismate mutase/prephenate dehydratase</fullName>
        <ecNumber evidence="6">4.2.1.51</ecNumber>
    </recommendedName>
    <alternativeName>
        <fullName evidence="17">Chorismate mutase-prephenate dehydratase</fullName>
    </alternativeName>
    <alternativeName>
        <fullName evidence="8">Prephenate dehydratase</fullName>
    </alternativeName>
    <alternativeName>
        <fullName evidence="16">p-protein</fullName>
    </alternativeName>
</protein>
<feature type="domain" description="ACT" evidence="22">
    <location>
        <begin position="300"/>
        <end position="376"/>
    </location>
</feature>
<keyword evidence="12" id="KW-0584">Phenylalanine biosynthesis</keyword>
<dbReference type="NCBIfam" id="NF008865">
    <property type="entry name" value="PRK11898.1"/>
    <property type="match status" value="1"/>
</dbReference>
<evidence type="ECO:0000259" key="22">
    <source>
        <dbReference type="PROSITE" id="PS51671"/>
    </source>
</evidence>
<evidence type="ECO:0000256" key="2">
    <source>
        <dbReference type="ARBA" id="ARBA00002364"/>
    </source>
</evidence>
<gene>
    <name evidence="23" type="ORF">SAMN02745158_04453</name>
</gene>
<evidence type="ECO:0000256" key="3">
    <source>
        <dbReference type="ARBA" id="ARBA00004496"/>
    </source>
</evidence>
<accession>A0A1M5D8U1</accession>
<dbReference type="CDD" id="cd13631">
    <property type="entry name" value="PBP2_Ct-PDT_like"/>
    <property type="match status" value="1"/>
</dbReference>
<dbReference type="SUPFAM" id="SSF53850">
    <property type="entry name" value="Periplasmic binding protein-like II"/>
    <property type="match status" value="1"/>
</dbReference>
<dbReference type="InterPro" id="IPR008242">
    <property type="entry name" value="Chor_mutase/pphenate_deHydtase"/>
</dbReference>
<dbReference type="GO" id="GO:0005737">
    <property type="term" value="C:cytoplasm"/>
    <property type="evidence" value="ECO:0007669"/>
    <property type="project" value="UniProtKB-SubCell"/>
</dbReference>
<dbReference type="Gene3D" id="1.20.59.10">
    <property type="entry name" value="Chorismate mutase"/>
    <property type="match status" value="1"/>
</dbReference>
<evidence type="ECO:0000256" key="14">
    <source>
        <dbReference type="ARBA" id="ARBA00023239"/>
    </source>
</evidence>
<feature type="domain" description="Chorismate mutase" evidence="20">
    <location>
        <begin position="1"/>
        <end position="88"/>
    </location>
</feature>
<keyword evidence="14" id="KW-0456">Lyase</keyword>
<evidence type="ECO:0000256" key="9">
    <source>
        <dbReference type="ARBA" id="ARBA00022490"/>
    </source>
</evidence>
<evidence type="ECO:0000256" key="5">
    <source>
        <dbReference type="ARBA" id="ARBA00004817"/>
    </source>
</evidence>
<dbReference type="InterPro" id="IPR045865">
    <property type="entry name" value="ACT-like_dom_sf"/>
</dbReference>
<dbReference type="PROSITE" id="PS51171">
    <property type="entry name" value="PREPHENATE_DEHYDR_3"/>
    <property type="match status" value="1"/>
</dbReference>
<reference evidence="23 24" key="1">
    <citation type="submission" date="2016-11" db="EMBL/GenBank/DDBJ databases">
        <authorList>
            <person name="Jaros S."/>
            <person name="Januszkiewicz K."/>
            <person name="Wedrychowicz H."/>
        </authorList>
    </citation>
    <scope>NUCLEOTIDE SEQUENCE [LARGE SCALE GENOMIC DNA]</scope>
    <source>
        <strain evidence="23 24">DSM 17459</strain>
    </source>
</reference>
<evidence type="ECO:0000256" key="16">
    <source>
        <dbReference type="ARBA" id="ARBA00031175"/>
    </source>
</evidence>
<dbReference type="GO" id="GO:0046417">
    <property type="term" value="P:chorismate metabolic process"/>
    <property type="evidence" value="ECO:0007669"/>
    <property type="project" value="InterPro"/>
</dbReference>
<dbReference type="PANTHER" id="PTHR21022">
    <property type="entry name" value="PREPHENATE DEHYDRATASE P PROTEIN"/>
    <property type="match status" value="1"/>
</dbReference>
<dbReference type="InterPro" id="IPR002701">
    <property type="entry name" value="CM_II_prokaryot"/>
</dbReference>
<evidence type="ECO:0000256" key="18">
    <source>
        <dbReference type="ARBA" id="ARBA00047848"/>
    </source>
</evidence>
<keyword evidence="9" id="KW-0963">Cytoplasm</keyword>
<dbReference type="OrthoDB" id="9802281at2"/>
<evidence type="ECO:0000256" key="4">
    <source>
        <dbReference type="ARBA" id="ARBA00004741"/>
    </source>
</evidence>
<dbReference type="InterPro" id="IPR001086">
    <property type="entry name" value="Preph_deHydtase"/>
</dbReference>
<comment type="catalytic activity">
    <reaction evidence="1">
        <text>chorismate = prephenate</text>
        <dbReference type="Rhea" id="RHEA:13897"/>
        <dbReference type="ChEBI" id="CHEBI:29748"/>
        <dbReference type="ChEBI" id="CHEBI:29934"/>
        <dbReference type="EC" id="5.4.99.5"/>
    </reaction>
</comment>
<feature type="site" description="Essential for prephenate dehydratase activity" evidence="19">
    <location>
        <position position="281"/>
    </location>
</feature>
<dbReference type="CDD" id="cd04905">
    <property type="entry name" value="ACT_CM-PDT"/>
    <property type="match status" value="1"/>
</dbReference>
<evidence type="ECO:0000313" key="24">
    <source>
        <dbReference type="Proteomes" id="UP000184245"/>
    </source>
</evidence>
<comment type="subcellular location">
    <subcellularLocation>
        <location evidence="3">Cytoplasm</location>
    </subcellularLocation>
</comment>
<keyword evidence="10" id="KW-0028">Amino-acid biosynthesis</keyword>
<keyword evidence="24" id="KW-1185">Reference proteome</keyword>
<comment type="pathway">
    <text evidence="4">Amino-acid biosynthesis; L-phenylalanine biosynthesis; phenylpyruvate from prephenate: step 1/1.</text>
</comment>
<evidence type="ECO:0000259" key="21">
    <source>
        <dbReference type="PROSITE" id="PS51171"/>
    </source>
</evidence>
<dbReference type="STRING" id="1122155.SAMN02745158_04453"/>
<dbReference type="GO" id="GO:0004664">
    <property type="term" value="F:prephenate dehydratase activity"/>
    <property type="evidence" value="ECO:0007669"/>
    <property type="project" value="UniProtKB-EC"/>
</dbReference>
<evidence type="ECO:0000256" key="7">
    <source>
        <dbReference type="ARBA" id="ARBA00014401"/>
    </source>
</evidence>
<dbReference type="SMART" id="SM00830">
    <property type="entry name" value="CM_2"/>
    <property type="match status" value="1"/>
</dbReference>
<dbReference type="AlphaFoldDB" id="A0A1M5D8U1"/>
<dbReference type="RefSeq" id="WP_072854934.1">
    <property type="nucleotide sequence ID" value="NZ_FQVI01000060.1"/>
</dbReference>
<dbReference type="Proteomes" id="UP000184245">
    <property type="component" value="Unassembled WGS sequence"/>
</dbReference>
<evidence type="ECO:0000256" key="15">
    <source>
        <dbReference type="ARBA" id="ARBA00023268"/>
    </source>
</evidence>
<comment type="function">
    <text evidence="2">Catalyzes the Claisen rearrangement of chorismate to prephenate and the decarboxylation/dehydration of prephenate to phenylpyruvate.</text>
</comment>
<evidence type="ECO:0000256" key="6">
    <source>
        <dbReference type="ARBA" id="ARBA00013147"/>
    </source>
</evidence>
<evidence type="ECO:0000256" key="12">
    <source>
        <dbReference type="ARBA" id="ARBA00023222"/>
    </source>
</evidence>
<dbReference type="InterPro" id="IPR018528">
    <property type="entry name" value="Preph_deHydtase_CS"/>
</dbReference>
<evidence type="ECO:0000259" key="20">
    <source>
        <dbReference type="PROSITE" id="PS51168"/>
    </source>
</evidence>
<dbReference type="InterPro" id="IPR036263">
    <property type="entry name" value="Chorismate_II_sf"/>
</dbReference>
<name>A0A1M5D8U1_9CLOT</name>
<evidence type="ECO:0000256" key="1">
    <source>
        <dbReference type="ARBA" id="ARBA00000824"/>
    </source>
</evidence>
<evidence type="ECO:0000256" key="13">
    <source>
        <dbReference type="ARBA" id="ARBA00023235"/>
    </source>
</evidence>
<dbReference type="PANTHER" id="PTHR21022:SF19">
    <property type="entry name" value="PREPHENATE DEHYDRATASE-RELATED"/>
    <property type="match status" value="1"/>
</dbReference>
<dbReference type="EC" id="4.2.1.51" evidence="6"/>
<feature type="domain" description="Prephenate dehydratase" evidence="21">
    <location>
        <begin position="111"/>
        <end position="288"/>
    </location>
</feature>
<keyword evidence="15" id="KW-0511">Multifunctional enzyme</keyword>
<dbReference type="GO" id="GO:0004106">
    <property type="term" value="F:chorismate mutase activity"/>
    <property type="evidence" value="ECO:0007669"/>
    <property type="project" value="UniProtKB-EC"/>
</dbReference>
<evidence type="ECO:0000256" key="19">
    <source>
        <dbReference type="PIRSR" id="PIRSR001500-2"/>
    </source>
</evidence>
<proteinExistence type="predicted"/>
<keyword evidence="13" id="KW-0413">Isomerase</keyword>
<comment type="pathway">
    <text evidence="5">Metabolic intermediate biosynthesis; prephenate biosynthesis; prephenate from chorismate: step 1/1.</text>
</comment>
<dbReference type="Pfam" id="PF00800">
    <property type="entry name" value="PDT"/>
    <property type="match status" value="1"/>
</dbReference>
<sequence>MLDLLKIRGQIDGIDDEILRLFEERMQLCSDVAEFKIQTGKAVFDKDRELEKLKALGEKAGSDFTSHGIRELFQQIMAMSRKLQYQLLEKNAVEEDTPYIPVEALDTENVTVVFQGVEGAYSFAAMNTFFGSSVKNYHVAKFRDAMEEINKGNAEYAVLPIENSTAGIVQDIYDLLTVYDHFIVGEQIIPCQHVLLGVPGAGLEDIETVYSHPQGLMQCREFLNEQKGWRQVTLDNTAVSAKKVSEDQDKSQAAIASESAGEFYGLSVLKKNIFSNRNNSTRFIIVSKEKKYRKDARKISVSYELPHESGSLYNSLSHFIYNGLNMTKIESRPIPGRNWEYRFFVDFEGNLGDSAVKNAIRGLSVEASQLRVLGNY</sequence>
<dbReference type="SUPFAM" id="SSF55021">
    <property type="entry name" value="ACT-like"/>
    <property type="match status" value="1"/>
</dbReference>
<keyword evidence="11" id="KW-0057">Aromatic amino acid biosynthesis</keyword>
<dbReference type="PIRSF" id="PIRSF001500">
    <property type="entry name" value="Chor_mut_pdt_Ppr"/>
    <property type="match status" value="1"/>
</dbReference>
<dbReference type="UniPathway" id="UPA00120">
    <property type="reaction ID" value="UER00203"/>
</dbReference>
<evidence type="ECO:0000256" key="11">
    <source>
        <dbReference type="ARBA" id="ARBA00023141"/>
    </source>
</evidence>
<dbReference type="InterPro" id="IPR002912">
    <property type="entry name" value="ACT_dom"/>
</dbReference>
<organism evidence="23 24">
    <name type="scientific">Lactonifactor longoviformis DSM 17459</name>
    <dbReference type="NCBI Taxonomy" id="1122155"/>
    <lineage>
        <taxon>Bacteria</taxon>
        <taxon>Bacillati</taxon>
        <taxon>Bacillota</taxon>
        <taxon>Clostridia</taxon>
        <taxon>Eubacteriales</taxon>
        <taxon>Clostridiaceae</taxon>
        <taxon>Lactonifactor</taxon>
    </lineage>
</organism>
<dbReference type="Gene3D" id="3.30.70.260">
    <property type="match status" value="1"/>
</dbReference>